<dbReference type="InterPro" id="IPR012910">
    <property type="entry name" value="Plug_dom"/>
</dbReference>
<dbReference type="SUPFAM" id="SSF56935">
    <property type="entry name" value="Porins"/>
    <property type="match status" value="1"/>
</dbReference>
<keyword evidence="10" id="KW-0675">Receptor</keyword>
<dbReference type="InterPro" id="IPR036942">
    <property type="entry name" value="Beta-barrel_TonB_sf"/>
</dbReference>
<evidence type="ECO:0000259" key="9">
    <source>
        <dbReference type="Pfam" id="PF07715"/>
    </source>
</evidence>
<proteinExistence type="inferred from homology"/>
<dbReference type="InterPro" id="IPR008969">
    <property type="entry name" value="CarboxyPept-like_regulatory"/>
</dbReference>
<keyword evidence="2 7" id="KW-0813">Transport</keyword>
<dbReference type="InterPro" id="IPR023996">
    <property type="entry name" value="TonB-dep_OMP_SusC/RagA"/>
</dbReference>
<keyword evidence="10" id="KW-0614">Plasmid</keyword>
<name>A0ABX8H3N7_9BACT</name>
<evidence type="ECO:0000256" key="1">
    <source>
        <dbReference type="ARBA" id="ARBA00004571"/>
    </source>
</evidence>
<keyword evidence="3 7" id="KW-1134">Transmembrane beta strand</keyword>
<protein>
    <submittedName>
        <fullName evidence="10">TonB-dependent receptor</fullName>
    </submittedName>
</protein>
<dbReference type="RefSeq" id="WP_144076984.1">
    <property type="nucleotide sequence ID" value="NZ_CP076130.1"/>
</dbReference>
<dbReference type="PROSITE" id="PS52016">
    <property type="entry name" value="TONB_DEPENDENT_REC_3"/>
    <property type="match status" value="1"/>
</dbReference>
<sequence>MKSKLLTKGLYSVLFLWMLSIPLTYGQGVPSVKGVVYDETGATLPGAQVMIKGTDKGVVTDFDGNFKFVNVRPTDVLMISYIGYETTFIKIGTQTEVKVALTLDTEVLDEIVVVGYGVQDKRDVSGSIASVDSETFENNAAANFDEMLSGQVAGMSASTGEGTPGAAANIVIRGGNSITGDNSPLYVVDGFPMEDFDPSSISPSDIKGFEVLKDASATAIYGSRGANGVIIITTKGGKAGKFKVGLTHSTGVALEPNGLALMSPYEFVKMQEEIAISKGGDFSEQFYNTWVDPELYKDMEAIDWQDRIMQDALFTKTGVTFSGGNEQTKHYTSLNYMNQDGVLLSTGYENISARMKIDHKLHNNGKIGINLNYTHSEREGLNNNKKALQDAWRLRPVDPINPDGRENGIDENNVNDNRYDPVATLNNTENNLNRNELRAIGYYEQPINKHLKFRIAGSAKTLNETQTMFFDENTYSGSRTSKGVNGSILNNESTTLKNTNTVTYNNKWGKHKLQMVGGAEFSHYQRAYVKTVAEQMMPGTGIEDIRPGTSKTSYSDSYYEEDGLASYFARATYSFKGKYILTGTYRMDGSSKFRGDNKYGHFPSLGAAWRMGDEPWMKSQNIFSDFKFRGGYGVTGNNRIHDYAAYSQMSVENNSGYILEGEYYPGVVYNELASQDLKWETTFQSNFGVDMGFLNDKLNVTVDLYQKRTKDLLLNAEVPESSGFSTVFINVGEVQNRGVEFTISNVNIDRNDFKWTSSLNLSHNKNEVLALNNGQDYILSTPGPWSTSSPIDEYMFITQVGQPVGQFYGLQYEGLYSNDDFYYIDGKYELKPGIPNNGNEVIPGSPKYKDVNGDGTIDERDRTVVGDATPLFFGGFTNTVKYKNFDLAFTFTFSYGGELINANRIENESPDVNLNINYFEAVDNRYTKENPNGDVHIIRGDIQGENQVVGRPPNGNQFSSQYVEDGSYLKLKNITLGYTFDKRIAKKISAESIRIYASAQDVWTLTNYSGFDPEVSVGGYGAMTPGYDYLAYPRAATYVVGFNINF</sequence>
<dbReference type="EMBL" id="CP076130">
    <property type="protein sequence ID" value="QWG10509.1"/>
    <property type="molecule type" value="Genomic_DNA"/>
</dbReference>
<comment type="similarity">
    <text evidence="7">Belongs to the TonB-dependent receptor family.</text>
</comment>
<dbReference type="NCBIfam" id="TIGR04057">
    <property type="entry name" value="SusC_RagA_signa"/>
    <property type="match status" value="1"/>
</dbReference>
<evidence type="ECO:0000256" key="5">
    <source>
        <dbReference type="ARBA" id="ARBA00023136"/>
    </source>
</evidence>
<keyword evidence="5 7" id="KW-0472">Membrane</keyword>
<geneLocation type="plasmid" evidence="10 11">
    <name>p1</name>
</geneLocation>
<evidence type="ECO:0000256" key="2">
    <source>
        <dbReference type="ARBA" id="ARBA00022448"/>
    </source>
</evidence>
<dbReference type="InterPro" id="IPR023997">
    <property type="entry name" value="TonB-dep_OMP_SusC/RagA_CS"/>
</dbReference>
<dbReference type="Gene3D" id="2.170.130.10">
    <property type="entry name" value="TonB-dependent receptor, plug domain"/>
    <property type="match status" value="1"/>
</dbReference>
<evidence type="ECO:0000256" key="4">
    <source>
        <dbReference type="ARBA" id="ARBA00022692"/>
    </source>
</evidence>
<dbReference type="Proteomes" id="UP000682802">
    <property type="component" value="Plasmid p1"/>
</dbReference>
<evidence type="ECO:0000256" key="6">
    <source>
        <dbReference type="ARBA" id="ARBA00023237"/>
    </source>
</evidence>
<organism evidence="10 11">
    <name type="scientific">Flammeovirga kamogawensis</name>
    <dbReference type="NCBI Taxonomy" id="373891"/>
    <lineage>
        <taxon>Bacteria</taxon>
        <taxon>Pseudomonadati</taxon>
        <taxon>Bacteroidota</taxon>
        <taxon>Cytophagia</taxon>
        <taxon>Cytophagales</taxon>
        <taxon>Flammeovirgaceae</taxon>
        <taxon>Flammeovirga</taxon>
    </lineage>
</organism>
<dbReference type="Gene3D" id="2.60.40.1120">
    <property type="entry name" value="Carboxypeptidase-like, regulatory domain"/>
    <property type="match status" value="1"/>
</dbReference>
<evidence type="ECO:0000313" key="11">
    <source>
        <dbReference type="Proteomes" id="UP000682802"/>
    </source>
</evidence>
<feature type="region of interest" description="Disordered" evidence="8">
    <location>
        <begin position="398"/>
        <end position="420"/>
    </location>
</feature>
<gene>
    <name evidence="10" type="ORF">KM029_26410</name>
</gene>
<feature type="domain" description="TonB-dependent receptor plug" evidence="9">
    <location>
        <begin position="120"/>
        <end position="229"/>
    </location>
</feature>
<dbReference type="Gene3D" id="2.40.170.20">
    <property type="entry name" value="TonB-dependent receptor, beta-barrel domain"/>
    <property type="match status" value="1"/>
</dbReference>
<dbReference type="InterPro" id="IPR039426">
    <property type="entry name" value="TonB-dep_rcpt-like"/>
</dbReference>
<dbReference type="SUPFAM" id="SSF49464">
    <property type="entry name" value="Carboxypeptidase regulatory domain-like"/>
    <property type="match status" value="1"/>
</dbReference>
<dbReference type="Pfam" id="PF07715">
    <property type="entry name" value="Plug"/>
    <property type="match status" value="1"/>
</dbReference>
<evidence type="ECO:0000256" key="7">
    <source>
        <dbReference type="PROSITE-ProRule" id="PRU01360"/>
    </source>
</evidence>
<dbReference type="Pfam" id="PF13715">
    <property type="entry name" value="CarbopepD_reg_2"/>
    <property type="match status" value="1"/>
</dbReference>
<keyword evidence="6 7" id="KW-0998">Cell outer membrane</keyword>
<dbReference type="NCBIfam" id="TIGR04056">
    <property type="entry name" value="OMP_RagA_SusC"/>
    <property type="match status" value="1"/>
</dbReference>
<keyword evidence="11" id="KW-1185">Reference proteome</keyword>
<dbReference type="InterPro" id="IPR037066">
    <property type="entry name" value="Plug_dom_sf"/>
</dbReference>
<comment type="subcellular location">
    <subcellularLocation>
        <location evidence="1 7">Cell outer membrane</location>
        <topology evidence="1 7">Multi-pass membrane protein</topology>
    </subcellularLocation>
</comment>
<accession>A0ABX8H3N7</accession>
<evidence type="ECO:0000256" key="3">
    <source>
        <dbReference type="ARBA" id="ARBA00022452"/>
    </source>
</evidence>
<evidence type="ECO:0000256" key="8">
    <source>
        <dbReference type="SAM" id="MobiDB-lite"/>
    </source>
</evidence>
<evidence type="ECO:0000313" key="10">
    <source>
        <dbReference type="EMBL" id="QWG10509.1"/>
    </source>
</evidence>
<reference evidence="10 11" key="1">
    <citation type="submission" date="2021-05" db="EMBL/GenBank/DDBJ databases">
        <title>Comparative genomic studies on the polysaccharide-degrading batcterial strains of the Flammeovirga genus.</title>
        <authorList>
            <person name="Zewei F."/>
            <person name="Zheng Z."/>
            <person name="Yu L."/>
            <person name="Ruyue G."/>
            <person name="Yanhong M."/>
            <person name="Yuanyuan C."/>
            <person name="Jingyan G."/>
            <person name="Wenjun H."/>
        </authorList>
    </citation>
    <scope>NUCLEOTIDE SEQUENCE [LARGE SCALE GENOMIC DNA]</scope>
    <source>
        <strain evidence="10 11">YS10</strain>
        <plasmid evidence="10 11">p1</plasmid>
    </source>
</reference>
<keyword evidence="4 7" id="KW-0812">Transmembrane</keyword>